<evidence type="ECO:0000313" key="1">
    <source>
        <dbReference type="EMBL" id="CAA2629353.1"/>
    </source>
</evidence>
<dbReference type="Proteomes" id="UP001189122">
    <property type="component" value="Unassembled WGS sequence"/>
</dbReference>
<name>A0A7I8JEN7_SPIIN</name>
<dbReference type="AlphaFoldDB" id="A0A7I8JEN7"/>
<protein>
    <submittedName>
        <fullName evidence="1">Uncharacterized protein</fullName>
    </submittedName>
</protein>
<reference evidence="1 2" key="1">
    <citation type="submission" date="2019-12" db="EMBL/GenBank/DDBJ databases">
        <authorList>
            <person name="Scholz U."/>
            <person name="Mascher M."/>
            <person name="Fiebig A."/>
        </authorList>
    </citation>
    <scope>NUCLEOTIDE SEQUENCE</scope>
</reference>
<gene>
    <name evidence="1" type="ORF">SI7747_11014991</name>
</gene>
<proteinExistence type="predicted"/>
<sequence length="76" mass="8858">MKWVVESSPMVVTWWSRKNVEKRRLCGSPATVTRQRGAGWRWDMCQGALSSYFTSSINIFITSSPIDIFTRCFNYE</sequence>
<keyword evidence="2" id="KW-1185">Reference proteome</keyword>
<evidence type="ECO:0000313" key="2">
    <source>
        <dbReference type="Proteomes" id="UP001189122"/>
    </source>
</evidence>
<organism evidence="1">
    <name type="scientific">Spirodela intermedia</name>
    <name type="common">Intermediate duckweed</name>
    <dbReference type="NCBI Taxonomy" id="51605"/>
    <lineage>
        <taxon>Eukaryota</taxon>
        <taxon>Viridiplantae</taxon>
        <taxon>Streptophyta</taxon>
        <taxon>Embryophyta</taxon>
        <taxon>Tracheophyta</taxon>
        <taxon>Spermatophyta</taxon>
        <taxon>Magnoliopsida</taxon>
        <taxon>Liliopsida</taxon>
        <taxon>Araceae</taxon>
        <taxon>Lemnoideae</taxon>
        <taxon>Spirodela</taxon>
    </lineage>
</organism>
<dbReference type="EMBL" id="CACRZD030000011">
    <property type="protein sequence ID" value="CAA6668597.1"/>
    <property type="molecule type" value="Genomic_DNA"/>
</dbReference>
<dbReference type="EMBL" id="LR743598">
    <property type="protein sequence ID" value="CAA2629353.1"/>
    <property type="molecule type" value="Genomic_DNA"/>
</dbReference>
<accession>A0A7I8JEN7</accession>